<proteinExistence type="inferred from homology"/>
<feature type="region of interest" description="Disordered" evidence="7">
    <location>
        <begin position="545"/>
        <end position="569"/>
    </location>
</feature>
<feature type="compositionally biased region" description="Polar residues" evidence="7">
    <location>
        <begin position="1"/>
        <end position="11"/>
    </location>
</feature>
<name>A0AAN9GC06_9CAEN</name>
<feature type="compositionally biased region" description="Pro residues" evidence="7">
    <location>
        <begin position="437"/>
        <end position="461"/>
    </location>
</feature>
<dbReference type="Proteomes" id="UP001374579">
    <property type="component" value="Unassembled WGS sequence"/>
</dbReference>
<accession>A0AAN9GC06</accession>
<evidence type="ECO:0000256" key="4">
    <source>
        <dbReference type="ARBA" id="ARBA00022833"/>
    </source>
</evidence>
<dbReference type="PANTHER" id="PTHR14649">
    <property type="entry name" value="ZINC FINGER C2HC DOMAIN-CONTAINING PROTEIN 1C"/>
    <property type="match status" value="1"/>
</dbReference>
<keyword evidence="3 6" id="KW-0863">Zinc-finger</keyword>
<comment type="caution">
    <text evidence="9">The sequence shown here is derived from an EMBL/GenBank/DDBJ whole genome shotgun (WGS) entry which is preliminary data.</text>
</comment>
<feature type="compositionally biased region" description="Basic and acidic residues" evidence="7">
    <location>
        <begin position="312"/>
        <end position="322"/>
    </location>
</feature>
<feature type="region of interest" description="Disordered" evidence="7">
    <location>
        <begin position="121"/>
        <end position="491"/>
    </location>
</feature>
<protein>
    <recommendedName>
        <fullName evidence="8">C2HC/C3H-type domain-containing protein</fullName>
    </recommendedName>
</protein>
<keyword evidence="2" id="KW-0479">Metal-binding</keyword>
<evidence type="ECO:0000313" key="10">
    <source>
        <dbReference type="Proteomes" id="UP001374579"/>
    </source>
</evidence>
<dbReference type="AlphaFoldDB" id="A0AAN9GC06"/>
<evidence type="ECO:0000259" key="8">
    <source>
        <dbReference type="PROSITE" id="PS52027"/>
    </source>
</evidence>
<evidence type="ECO:0000256" key="5">
    <source>
        <dbReference type="ARBA" id="ARBA00023054"/>
    </source>
</evidence>
<evidence type="ECO:0000256" key="7">
    <source>
        <dbReference type="SAM" id="MobiDB-lite"/>
    </source>
</evidence>
<dbReference type="PANTHER" id="PTHR14649:SF1">
    <property type="entry name" value="ZINC FINGER C2HC DOMAIN-CONTAINING PROTEIN 1C"/>
    <property type="match status" value="1"/>
</dbReference>
<feature type="domain" description="C2HC/C3H-type" evidence="8">
    <location>
        <begin position="607"/>
        <end position="636"/>
    </location>
</feature>
<feature type="compositionally biased region" description="Pro residues" evidence="7">
    <location>
        <begin position="218"/>
        <end position="236"/>
    </location>
</feature>
<evidence type="ECO:0000256" key="6">
    <source>
        <dbReference type="PROSITE-ProRule" id="PRU01371"/>
    </source>
</evidence>
<evidence type="ECO:0000256" key="3">
    <source>
        <dbReference type="ARBA" id="ARBA00022771"/>
    </source>
</evidence>
<keyword evidence="10" id="KW-1185">Reference proteome</keyword>
<evidence type="ECO:0000256" key="1">
    <source>
        <dbReference type="ARBA" id="ARBA00010843"/>
    </source>
</evidence>
<dbReference type="Pfam" id="PF13913">
    <property type="entry name" value="zf-C2HC_2"/>
    <property type="match status" value="2"/>
</dbReference>
<keyword evidence="4" id="KW-0862">Zinc</keyword>
<sequence length="643" mass="73406">MSRAALQSQHESFYGHQRAIGTSDMTQSQRPSRLMQMREDYQQRLMKEKEDKMVHMYEDTNRKNMQRAERVVHGGVNGAAAYPNSRLRQPVNHSMNHPEPGQMGSTPSVRDFFRERRQLEAKGGFIPPISQHYNKSRNRTGSGSSQSKNSAGVDRANPLAPIQARHSGVSSAPTSQHNNNNNVFNNRSRLPGKSSTAGSSPVADENDNFASKPNSVRGPPPARKAPSPTRAPPPAATGPRGVKRSPAISQKEEKVTDFQKWQNEQNKAREDRLKKLNMRAPPSARESSDFGGGEYEYEEEEDEEEGNGQEDEIARQQRELMEKIAQQQAELDRLRKEREQEEVMKESQADTERQEAEMRRKQEAADKERRRKQKQEEARRRREEEAETRREKAEQRKATAAAARERQQEQQHYDDEEESYSTPNTNRSDNSQQPTPRNNPPPQRRQPPPPPQPQRRVPPPQRRAAPQPAQDFEEEEFAPVPGPGIDLYAQAAEGEQGGRVRLVPCKVCGRKFADDRVQKHQSACKIASKPRKVYDPTKMRTEGTDMAKYISKGAHKKEPKSKKKADWRRQHEEFINNIRYAKKVTEMEKQGMDLKDLPPPPPSHNPDLVACPHCNRTFNSTAAERHIPRCQGLKTKAVPNRRR</sequence>
<dbReference type="InterPro" id="IPR049899">
    <property type="entry name" value="Znf_C2HC_C3H"/>
</dbReference>
<feature type="compositionally biased region" description="Basic residues" evidence="7">
    <location>
        <begin position="553"/>
        <end position="566"/>
    </location>
</feature>
<dbReference type="EMBL" id="JBAMIC010000008">
    <property type="protein sequence ID" value="KAK7103458.1"/>
    <property type="molecule type" value="Genomic_DNA"/>
</dbReference>
<feature type="compositionally biased region" description="Basic and acidic residues" evidence="7">
    <location>
        <begin position="330"/>
        <end position="413"/>
    </location>
</feature>
<dbReference type="PROSITE" id="PS52027">
    <property type="entry name" value="ZF_C2HC_C3H"/>
    <property type="match status" value="2"/>
</dbReference>
<feature type="compositionally biased region" description="Polar residues" evidence="7">
    <location>
        <begin position="139"/>
        <end position="150"/>
    </location>
</feature>
<keyword evidence="5" id="KW-0175">Coiled coil</keyword>
<dbReference type="GO" id="GO:0008270">
    <property type="term" value="F:zinc ion binding"/>
    <property type="evidence" value="ECO:0007669"/>
    <property type="project" value="UniProtKB-KW"/>
</dbReference>
<evidence type="ECO:0000313" key="9">
    <source>
        <dbReference type="EMBL" id="KAK7103458.1"/>
    </source>
</evidence>
<comment type="similarity">
    <text evidence="1">Belongs to the ZC2HC1 family.</text>
</comment>
<feature type="domain" description="C2HC/C3H-type" evidence="8">
    <location>
        <begin position="501"/>
        <end position="530"/>
    </location>
</feature>
<feature type="region of interest" description="Disordered" evidence="7">
    <location>
        <begin position="80"/>
        <end position="108"/>
    </location>
</feature>
<organism evidence="9 10">
    <name type="scientific">Littorina saxatilis</name>
    <dbReference type="NCBI Taxonomy" id="31220"/>
    <lineage>
        <taxon>Eukaryota</taxon>
        <taxon>Metazoa</taxon>
        <taxon>Spiralia</taxon>
        <taxon>Lophotrochozoa</taxon>
        <taxon>Mollusca</taxon>
        <taxon>Gastropoda</taxon>
        <taxon>Caenogastropoda</taxon>
        <taxon>Littorinimorpha</taxon>
        <taxon>Littorinoidea</taxon>
        <taxon>Littorinidae</taxon>
        <taxon>Littorina</taxon>
    </lineage>
</organism>
<feature type="region of interest" description="Disordered" evidence="7">
    <location>
        <begin position="1"/>
        <end position="34"/>
    </location>
</feature>
<feature type="compositionally biased region" description="Polar residues" evidence="7">
    <location>
        <begin position="420"/>
        <end position="431"/>
    </location>
</feature>
<gene>
    <name evidence="9" type="ORF">V1264_018346</name>
</gene>
<dbReference type="InterPro" id="IPR026104">
    <property type="entry name" value="ZNF_C2HC_dom_1C"/>
</dbReference>
<evidence type="ECO:0000256" key="2">
    <source>
        <dbReference type="ARBA" id="ARBA00022723"/>
    </source>
</evidence>
<reference evidence="9 10" key="1">
    <citation type="submission" date="2024-02" db="EMBL/GenBank/DDBJ databases">
        <title>Chromosome-scale genome assembly of the rough periwinkle Littorina saxatilis.</title>
        <authorList>
            <person name="De Jode A."/>
            <person name="Faria R."/>
            <person name="Formenti G."/>
            <person name="Sims Y."/>
            <person name="Smith T.P."/>
            <person name="Tracey A."/>
            <person name="Wood J.M.D."/>
            <person name="Zagrodzka Z.B."/>
            <person name="Johannesson K."/>
            <person name="Butlin R.K."/>
            <person name="Leder E.H."/>
        </authorList>
    </citation>
    <scope>NUCLEOTIDE SEQUENCE [LARGE SCALE GENOMIC DNA]</scope>
    <source>
        <strain evidence="9">Snail1</strain>
        <tissue evidence="9">Muscle</tissue>
    </source>
</reference>
<dbReference type="Gene3D" id="3.30.160.60">
    <property type="entry name" value="Classic Zinc Finger"/>
    <property type="match status" value="2"/>
</dbReference>
<feature type="compositionally biased region" description="Acidic residues" evidence="7">
    <location>
        <begin position="295"/>
        <end position="311"/>
    </location>
</feature>
<feature type="compositionally biased region" description="Polar residues" evidence="7">
    <location>
        <begin position="168"/>
        <end position="177"/>
    </location>
</feature>